<dbReference type="PANTHER" id="PTHR48251">
    <property type="entry name" value="COILED-COIL DOMAIN-CONTAINING PROTEIN 160"/>
    <property type="match status" value="1"/>
</dbReference>
<name>A0AAD1T4Z2_PELCU</name>
<dbReference type="Proteomes" id="UP001295444">
    <property type="component" value="Chromosome 09"/>
</dbReference>
<organism evidence="2 3">
    <name type="scientific">Pelobates cultripes</name>
    <name type="common">Western spadefoot toad</name>
    <dbReference type="NCBI Taxonomy" id="61616"/>
    <lineage>
        <taxon>Eukaryota</taxon>
        <taxon>Metazoa</taxon>
        <taxon>Chordata</taxon>
        <taxon>Craniata</taxon>
        <taxon>Vertebrata</taxon>
        <taxon>Euteleostomi</taxon>
        <taxon>Amphibia</taxon>
        <taxon>Batrachia</taxon>
        <taxon>Anura</taxon>
        <taxon>Pelobatoidea</taxon>
        <taxon>Pelobatidae</taxon>
        <taxon>Pelobates</taxon>
    </lineage>
</organism>
<feature type="coiled-coil region" evidence="1">
    <location>
        <begin position="184"/>
        <end position="286"/>
    </location>
</feature>
<evidence type="ECO:0000313" key="2">
    <source>
        <dbReference type="EMBL" id="CAH2315195.1"/>
    </source>
</evidence>
<accession>A0AAD1T4Z2</accession>
<evidence type="ECO:0008006" key="4">
    <source>
        <dbReference type="Google" id="ProtNLM"/>
    </source>
</evidence>
<sequence length="320" mass="37195">MEAEKKHWVEELFSPHFSAEDFLYHSFEPDQLESEKLSDKRAKAVETIYHTALYNTQQAEKEKRKAFLSKMIVRDYVSLPEQINTKQSNTDQCQTCCLCGKVNTFSAANNEDNCIWDENELNILRDEIKKTQTEQSYLKVHLDACKRETSELKSRNCKTVQELEEARASLSASQRKNECKKVLIKQMQKDLLKKDAMIQALRKDMHEKCVEVSSLNKHLAKAKQDILGLQLKNEDFEKQLKTLKKQQEFKSVALVDKLKLEHNLQLNKLHREIKAVKEEITSEKLQHDRDIVALDSLRKHFSSLSVNSSPNFAHLNVTPH</sequence>
<reference evidence="2" key="1">
    <citation type="submission" date="2022-03" db="EMBL/GenBank/DDBJ databases">
        <authorList>
            <person name="Alioto T."/>
            <person name="Alioto T."/>
            <person name="Gomez Garrido J."/>
        </authorList>
    </citation>
    <scope>NUCLEOTIDE SEQUENCE</scope>
</reference>
<protein>
    <recommendedName>
        <fullName evidence="4">Coiled-coil domain-containing protein 160</fullName>
    </recommendedName>
</protein>
<dbReference type="EMBL" id="OW240920">
    <property type="protein sequence ID" value="CAH2315195.1"/>
    <property type="molecule type" value="Genomic_DNA"/>
</dbReference>
<evidence type="ECO:0000256" key="1">
    <source>
        <dbReference type="SAM" id="Coils"/>
    </source>
</evidence>
<evidence type="ECO:0000313" key="3">
    <source>
        <dbReference type="Proteomes" id="UP001295444"/>
    </source>
</evidence>
<keyword evidence="1" id="KW-0175">Coiled coil</keyword>
<dbReference type="AlphaFoldDB" id="A0AAD1T4Z2"/>
<keyword evidence="3" id="KW-1185">Reference proteome</keyword>
<gene>
    <name evidence="2" type="ORF">PECUL_23A005181</name>
</gene>
<proteinExistence type="predicted"/>
<dbReference type="PANTHER" id="PTHR48251:SF1">
    <property type="entry name" value="COILED-COIL DOMAIN-CONTAINING PROTEIN 160"/>
    <property type="match status" value="1"/>
</dbReference>